<evidence type="ECO:0000313" key="2">
    <source>
        <dbReference type="Proteomes" id="UP000053766"/>
    </source>
</evidence>
<reference evidence="2" key="2">
    <citation type="journal article" date="2016" name="Sci. Rep.">
        <title>Dictyocaulus viviparus genome, variome and transcriptome elucidate lungworm biology and support future intervention.</title>
        <authorList>
            <person name="McNulty S.N."/>
            <person name="Strube C."/>
            <person name="Rosa B.A."/>
            <person name="Martin J.C."/>
            <person name="Tyagi R."/>
            <person name="Choi Y.J."/>
            <person name="Wang Q."/>
            <person name="Hallsworth Pepin K."/>
            <person name="Zhang X."/>
            <person name="Ozersky P."/>
            <person name="Wilson R.K."/>
            <person name="Sternberg P.W."/>
            <person name="Gasser R.B."/>
            <person name="Mitreva M."/>
        </authorList>
    </citation>
    <scope>NUCLEOTIDE SEQUENCE [LARGE SCALE GENOMIC DNA]</scope>
    <source>
        <strain evidence="2">HannoverDv2000</strain>
    </source>
</reference>
<dbReference type="STRING" id="29172.A0A0D8XCW4"/>
<gene>
    <name evidence="1" type="ORF">DICVIV_12523</name>
</gene>
<proteinExistence type="predicted"/>
<sequence>MSKDGEIRRDETCIDYAGQDVMTGRLLHVVSQKCLEMTKDGAKLKMEQCDANNKYQQWRFKIYNEEKAREYGVVVA</sequence>
<dbReference type="SUPFAM" id="SSF50370">
    <property type="entry name" value="Ricin B-like lectins"/>
    <property type="match status" value="1"/>
</dbReference>
<dbReference type="Gene3D" id="2.80.10.50">
    <property type="match status" value="1"/>
</dbReference>
<evidence type="ECO:0008006" key="3">
    <source>
        <dbReference type="Google" id="ProtNLM"/>
    </source>
</evidence>
<dbReference type="EMBL" id="KN716812">
    <property type="protein sequence ID" value="KJH41499.1"/>
    <property type="molecule type" value="Genomic_DNA"/>
</dbReference>
<name>A0A0D8XCW4_DICVI</name>
<protein>
    <recommendedName>
        <fullName evidence="3">Ricin B lectin domain-containing protein</fullName>
    </recommendedName>
</protein>
<dbReference type="AlphaFoldDB" id="A0A0D8XCW4"/>
<reference evidence="1 2" key="1">
    <citation type="submission" date="2013-11" db="EMBL/GenBank/DDBJ databases">
        <title>Draft genome of the bovine lungworm Dictyocaulus viviparus.</title>
        <authorList>
            <person name="Mitreva M."/>
        </authorList>
    </citation>
    <scope>NUCLEOTIDE SEQUENCE [LARGE SCALE GENOMIC DNA]</scope>
    <source>
        <strain evidence="1 2">HannoverDv2000</strain>
    </source>
</reference>
<evidence type="ECO:0000313" key="1">
    <source>
        <dbReference type="EMBL" id="KJH41499.1"/>
    </source>
</evidence>
<dbReference type="InterPro" id="IPR035992">
    <property type="entry name" value="Ricin_B-like_lectins"/>
</dbReference>
<dbReference type="OrthoDB" id="6119243at2759"/>
<organism evidence="1 2">
    <name type="scientific">Dictyocaulus viviparus</name>
    <name type="common">Bovine lungworm</name>
    <dbReference type="NCBI Taxonomy" id="29172"/>
    <lineage>
        <taxon>Eukaryota</taxon>
        <taxon>Metazoa</taxon>
        <taxon>Ecdysozoa</taxon>
        <taxon>Nematoda</taxon>
        <taxon>Chromadorea</taxon>
        <taxon>Rhabditida</taxon>
        <taxon>Rhabditina</taxon>
        <taxon>Rhabditomorpha</taxon>
        <taxon>Strongyloidea</taxon>
        <taxon>Metastrongylidae</taxon>
        <taxon>Dictyocaulus</taxon>
    </lineage>
</organism>
<dbReference type="Proteomes" id="UP000053766">
    <property type="component" value="Unassembled WGS sequence"/>
</dbReference>
<keyword evidence="2" id="KW-1185">Reference proteome</keyword>
<accession>A0A0D8XCW4</accession>